<gene>
    <name evidence="1" type="ORF">LWI29_013773</name>
</gene>
<sequence length="287" mass="32037">MLTWRRQVCLQTGLLASKAKSGLIEKSKSGLIEKRNNKAARKIKMIRVSAKGKKQWVGKNKEKFSVGFVQNGNLNIDKRQCLVKGGNTNSEESSSSSEDSLGIRFFKDSFKSRGEALIDRPTGLDGFQNKDIGLQLCVDLGLVEVSFSKLLSHYHLKPILEDVDEETCIYSEVGDEEENEVMQLSEMIDKETDPKELVQALVTVEEDYVNSETLLPNSTSKKKGKLSTGSITKHKMKTHNFGIIEEEVSKVMEVGNLLGLDFSSIEKEVSDVIASREAEDLARMENQ</sequence>
<dbReference type="AlphaFoldDB" id="A0AA39RDM5"/>
<dbReference type="Proteomes" id="UP001168877">
    <property type="component" value="Unassembled WGS sequence"/>
</dbReference>
<comment type="caution">
    <text evidence="1">The sequence shown here is derived from an EMBL/GenBank/DDBJ whole genome shotgun (WGS) entry which is preliminary data.</text>
</comment>
<name>A0AA39RDM5_ACESA</name>
<evidence type="ECO:0000313" key="1">
    <source>
        <dbReference type="EMBL" id="KAK0571297.1"/>
    </source>
</evidence>
<accession>A0AA39RDM5</accession>
<protein>
    <submittedName>
        <fullName evidence="1">Uncharacterized protein</fullName>
    </submittedName>
</protein>
<dbReference type="EMBL" id="JAUESC010000388">
    <property type="protein sequence ID" value="KAK0571297.1"/>
    <property type="molecule type" value="Genomic_DNA"/>
</dbReference>
<evidence type="ECO:0000313" key="2">
    <source>
        <dbReference type="Proteomes" id="UP001168877"/>
    </source>
</evidence>
<organism evidence="1 2">
    <name type="scientific">Acer saccharum</name>
    <name type="common">Sugar maple</name>
    <dbReference type="NCBI Taxonomy" id="4024"/>
    <lineage>
        <taxon>Eukaryota</taxon>
        <taxon>Viridiplantae</taxon>
        <taxon>Streptophyta</taxon>
        <taxon>Embryophyta</taxon>
        <taxon>Tracheophyta</taxon>
        <taxon>Spermatophyta</taxon>
        <taxon>Magnoliopsida</taxon>
        <taxon>eudicotyledons</taxon>
        <taxon>Gunneridae</taxon>
        <taxon>Pentapetalae</taxon>
        <taxon>rosids</taxon>
        <taxon>malvids</taxon>
        <taxon>Sapindales</taxon>
        <taxon>Sapindaceae</taxon>
        <taxon>Hippocastanoideae</taxon>
        <taxon>Acereae</taxon>
        <taxon>Acer</taxon>
    </lineage>
</organism>
<keyword evidence="2" id="KW-1185">Reference proteome</keyword>
<reference evidence="1" key="2">
    <citation type="submission" date="2023-06" db="EMBL/GenBank/DDBJ databases">
        <authorList>
            <person name="Swenson N.G."/>
            <person name="Wegrzyn J.L."/>
            <person name="Mcevoy S.L."/>
        </authorList>
    </citation>
    <scope>NUCLEOTIDE SEQUENCE</scope>
    <source>
        <strain evidence="1">NS2018</strain>
        <tissue evidence="1">Leaf</tissue>
    </source>
</reference>
<proteinExistence type="predicted"/>
<reference evidence="1" key="1">
    <citation type="journal article" date="2022" name="Plant J.">
        <title>Strategies of tolerance reflected in two North American maple genomes.</title>
        <authorList>
            <person name="McEvoy S.L."/>
            <person name="Sezen U.U."/>
            <person name="Trouern-Trend A."/>
            <person name="McMahon S.M."/>
            <person name="Schaberg P.G."/>
            <person name="Yang J."/>
            <person name="Wegrzyn J.L."/>
            <person name="Swenson N.G."/>
        </authorList>
    </citation>
    <scope>NUCLEOTIDE SEQUENCE</scope>
    <source>
        <strain evidence="1">NS2018</strain>
    </source>
</reference>